<dbReference type="Proteomes" id="UP000580474">
    <property type="component" value="Unassembled WGS sequence"/>
</dbReference>
<evidence type="ECO:0000256" key="4">
    <source>
        <dbReference type="ARBA" id="ARBA00022801"/>
    </source>
</evidence>
<dbReference type="PRINTS" id="PR00862">
    <property type="entry name" value="PROLIGOPTASE"/>
</dbReference>
<name>A0A840NMY4_9PSEU</name>
<sequence>MPRDPGALVDVEDRHRWLEDLGDERTTRWLDEQRRHLTGWTDARRDRIDAVRRRLQASLGTGAQRIPVLRGARKFIAAADGADPVLKVIEDGRARVVWSGAGAGRPDALLGAWNVSHEGTRIAVCTSNPGEERTVLDVVDVATGALLDGPVQRVHPGSAVWLPGGEEFAYVVSAESGERCRRAVHRHRVGAPANEDVLLLDAGEWATAVFDLQLAPGSDRLVVHVGDGPGSAQSMWLVDLVASSAAVLVSDETASGRYRGRVEADGHLYIMTTVDAPFGRIVRVDPASPARENWDVVVPEHPGKALRHFCFLPGDAPRLAVLAQDRARSELRVHPADGTGEPVEVALPGVGTVTELASVPERPDVLAFTWTSFSTPPSVRVADLATGAHPAAGEAQDRAEPTVRQVHVRSADGTAVPMFVLGDTSGGPKPALLTGYGGFGVNQVPSYSAAALEWVRAGGIWAKVLARGGAELGARWHDDGRREHKRRTFDDFEAAAEHLIGEGWTTPSRLAATGTSNGGLTVAAAVTRRPDLFAAASCWSPLCDMVRYDRFGAAALWTDEYGSPEVAEELGWLAAYSPYHRVEDGCRYPDVLLLASAGDVRVDACHARKMCARLQEASPGTRTMLVHDSAAGHESTPVADLVRAASVDLVFLAEKTGLRIGDG</sequence>
<proteinExistence type="predicted"/>
<dbReference type="InterPro" id="IPR051167">
    <property type="entry name" value="Prolyl_oligopep/macrocyclase"/>
</dbReference>
<dbReference type="InterPro" id="IPR001375">
    <property type="entry name" value="Peptidase_S9_cat"/>
</dbReference>
<protein>
    <recommendedName>
        <fullName evidence="2">prolyl oligopeptidase</fullName>
        <ecNumber evidence="2">3.4.21.26</ecNumber>
    </recommendedName>
</protein>
<dbReference type="Pfam" id="PF00326">
    <property type="entry name" value="Peptidase_S9"/>
    <property type="match status" value="1"/>
</dbReference>
<dbReference type="RefSeq" id="WP_184481828.1">
    <property type="nucleotide sequence ID" value="NZ_JACHIV010000001.1"/>
</dbReference>
<keyword evidence="3" id="KW-0645">Protease</keyword>
<dbReference type="SUPFAM" id="SSF53474">
    <property type="entry name" value="alpha/beta-Hydrolases"/>
    <property type="match status" value="1"/>
</dbReference>
<evidence type="ECO:0000256" key="3">
    <source>
        <dbReference type="ARBA" id="ARBA00022670"/>
    </source>
</evidence>
<evidence type="ECO:0000256" key="2">
    <source>
        <dbReference type="ARBA" id="ARBA00011897"/>
    </source>
</evidence>
<keyword evidence="9" id="KW-1185">Reference proteome</keyword>
<dbReference type="Gene3D" id="3.40.50.1820">
    <property type="entry name" value="alpha/beta hydrolase"/>
    <property type="match status" value="1"/>
</dbReference>
<dbReference type="Gene3D" id="2.130.10.120">
    <property type="entry name" value="Prolyl oligopeptidase, N-terminal domain"/>
    <property type="match status" value="1"/>
</dbReference>
<keyword evidence="4 8" id="KW-0378">Hydrolase</keyword>
<evidence type="ECO:0000259" key="6">
    <source>
        <dbReference type="Pfam" id="PF00326"/>
    </source>
</evidence>
<dbReference type="InterPro" id="IPR002470">
    <property type="entry name" value="Peptidase_S9A"/>
</dbReference>
<comment type="catalytic activity">
    <reaction evidence="1">
        <text>Hydrolysis of Pro-|-Xaa &gt;&gt; Ala-|-Xaa in oligopeptides.</text>
        <dbReference type="EC" id="3.4.21.26"/>
    </reaction>
</comment>
<dbReference type="AlphaFoldDB" id="A0A840NMY4"/>
<evidence type="ECO:0000256" key="5">
    <source>
        <dbReference type="ARBA" id="ARBA00022825"/>
    </source>
</evidence>
<reference evidence="8 9" key="1">
    <citation type="submission" date="2020-08" db="EMBL/GenBank/DDBJ databases">
        <title>Sequencing the genomes of 1000 actinobacteria strains.</title>
        <authorList>
            <person name="Klenk H.-P."/>
        </authorList>
    </citation>
    <scope>NUCLEOTIDE SEQUENCE [LARGE SCALE GENOMIC DNA]</scope>
    <source>
        <strain evidence="8 9">DSM 45582</strain>
    </source>
</reference>
<dbReference type="PANTHER" id="PTHR42881:SF2">
    <property type="entry name" value="PROLYL ENDOPEPTIDASE"/>
    <property type="match status" value="1"/>
</dbReference>
<accession>A0A840NMY4</accession>
<dbReference type="InterPro" id="IPR023302">
    <property type="entry name" value="Pept_S9A_N"/>
</dbReference>
<dbReference type="EMBL" id="JACHIV010000001">
    <property type="protein sequence ID" value="MBB5071463.1"/>
    <property type="molecule type" value="Genomic_DNA"/>
</dbReference>
<keyword evidence="5" id="KW-0720">Serine protease</keyword>
<dbReference type="EC" id="3.4.21.26" evidence="2"/>
<dbReference type="GO" id="GO:0004252">
    <property type="term" value="F:serine-type endopeptidase activity"/>
    <property type="evidence" value="ECO:0007669"/>
    <property type="project" value="UniProtKB-EC"/>
</dbReference>
<dbReference type="GO" id="GO:0006508">
    <property type="term" value="P:proteolysis"/>
    <property type="evidence" value="ECO:0007669"/>
    <property type="project" value="UniProtKB-KW"/>
</dbReference>
<dbReference type="SUPFAM" id="SSF50993">
    <property type="entry name" value="Peptidase/esterase 'gauge' domain"/>
    <property type="match status" value="1"/>
</dbReference>
<dbReference type="GO" id="GO:0005829">
    <property type="term" value="C:cytosol"/>
    <property type="evidence" value="ECO:0007669"/>
    <property type="project" value="TreeGrafter"/>
</dbReference>
<gene>
    <name evidence="8" type="ORF">BJ969_004551</name>
</gene>
<feature type="domain" description="Peptidase S9 prolyl oligopeptidase catalytic" evidence="6">
    <location>
        <begin position="447"/>
        <end position="637"/>
    </location>
</feature>
<dbReference type="InterPro" id="IPR029058">
    <property type="entry name" value="AB_hydrolase_fold"/>
</dbReference>
<evidence type="ECO:0000313" key="9">
    <source>
        <dbReference type="Proteomes" id="UP000580474"/>
    </source>
</evidence>
<feature type="domain" description="Peptidase S9A N-terminal" evidence="7">
    <location>
        <begin position="11"/>
        <end position="388"/>
    </location>
</feature>
<evidence type="ECO:0000313" key="8">
    <source>
        <dbReference type="EMBL" id="MBB5071463.1"/>
    </source>
</evidence>
<evidence type="ECO:0000259" key="7">
    <source>
        <dbReference type="Pfam" id="PF02897"/>
    </source>
</evidence>
<dbReference type="PANTHER" id="PTHR42881">
    <property type="entry name" value="PROLYL ENDOPEPTIDASE"/>
    <property type="match status" value="1"/>
</dbReference>
<evidence type="ECO:0000256" key="1">
    <source>
        <dbReference type="ARBA" id="ARBA00001070"/>
    </source>
</evidence>
<organism evidence="8 9">
    <name type="scientific">Saccharopolyspora gloriosae</name>
    <dbReference type="NCBI Taxonomy" id="455344"/>
    <lineage>
        <taxon>Bacteria</taxon>
        <taxon>Bacillati</taxon>
        <taxon>Actinomycetota</taxon>
        <taxon>Actinomycetes</taxon>
        <taxon>Pseudonocardiales</taxon>
        <taxon>Pseudonocardiaceae</taxon>
        <taxon>Saccharopolyspora</taxon>
    </lineage>
</organism>
<dbReference type="GO" id="GO:0070012">
    <property type="term" value="F:oligopeptidase activity"/>
    <property type="evidence" value="ECO:0007669"/>
    <property type="project" value="TreeGrafter"/>
</dbReference>
<dbReference type="Pfam" id="PF02897">
    <property type="entry name" value="Peptidase_S9_N"/>
    <property type="match status" value="1"/>
</dbReference>
<comment type="caution">
    <text evidence="8">The sequence shown here is derived from an EMBL/GenBank/DDBJ whole genome shotgun (WGS) entry which is preliminary data.</text>
</comment>